<evidence type="ECO:0000313" key="3">
    <source>
        <dbReference type="Proteomes" id="UP000198662"/>
    </source>
</evidence>
<gene>
    <name evidence="2" type="ORF">SAMN05216298_0313</name>
</gene>
<keyword evidence="3" id="KW-1185">Reference proteome</keyword>
<dbReference type="AlphaFoldDB" id="A0A1G9CFV5"/>
<protein>
    <submittedName>
        <fullName evidence="2">Uncharacterized protein</fullName>
    </submittedName>
</protein>
<dbReference type="EMBL" id="FNGF01000001">
    <property type="protein sequence ID" value="SDK50529.1"/>
    <property type="molecule type" value="Genomic_DNA"/>
</dbReference>
<dbReference type="STRING" id="380244.SAMN05216298_0313"/>
<dbReference type="RefSeq" id="WP_091041620.1">
    <property type="nucleotide sequence ID" value="NZ_FNGF01000001.1"/>
</dbReference>
<organism evidence="2 3">
    <name type="scientific">Glycomyces sambucus</name>
    <dbReference type="NCBI Taxonomy" id="380244"/>
    <lineage>
        <taxon>Bacteria</taxon>
        <taxon>Bacillati</taxon>
        <taxon>Actinomycetota</taxon>
        <taxon>Actinomycetes</taxon>
        <taxon>Glycomycetales</taxon>
        <taxon>Glycomycetaceae</taxon>
        <taxon>Glycomyces</taxon>
    </lineage>
</organism>
<dbReference type="Proteomes" id="UP000198662">
    <property type="component" value="Unassembled WGS sequence"/>
</dbReference>
<reference evidence="3" key="1">
    <citation type="submission" date="2016-10" db="EMBL/GenBank/DDBJ databases">
        <authorList>
            <person name="Varghese N."/>
            <person name="Submissions S."/>
        </authorList>
    </citation>
    <scope>NUCLEOTIDE SEQUENCE [LARGE SCALE GENOMIC DNA]</scope>
    <source>
        <strain evidence="3">CGMCC 4.3147</strain>
    </source>
</reference>
<feature type="region of interest" description="Disordered" evidence="1">
    <location>
        <begin position="162"/>
        <end position="185"/>
    </location>
</feature>
<name>A0A1G9CFV5_9ACTN</name>
<accession>A0A1G9CFV5</accession>
<evidence type="ECO:0000313" key="2">
    <source>
        <dbReference type="EMBL" id="SDK50529.1"/>
    </source>
</evidence>
<proteinExistence type="predicted"/>
<evidence type="ECO:0000256" key="1">
    <source>
        <dbReference type="SAM" id="MobiDB-lite"/>
    </source>
</evidence>
<dbReference type="OrthoDB" id="5124141at2"/>
<sequence length="185" mass="20043">MLLVDVDGGLALRARASARDREHLVVAGDGSRHRVWLNPQHGGWLTGLAEQFDVVWATGWEHDAPRLLGDLLGVPDFAVLEFTERPSVGVRFSKLGDVRALVGDRPVAWVDDDLGPEVLAWAAARIEPTLLVQPSASEGLRIEHVNELNVFARSLTIDGAARDAPNASNACDTGVEPSDERRDGE</sequence>